<name>A0A061RSB7_9CHLO</name>
<sequence>MGSCNKLEPSSARFPYCVVWTPIPVVTWLVPFVGHLGVCSSSGVIFDFAGPYFVSVDNFAFGRTARYLLLSTEHAESLAPEGSSGGRGPSVAEQWDALLEETAEAHRGIAYNFCGHNCHEFVADFLNSLRYRGSRQWNMVSLAVMMLFRGRFVGVGAALKTFLPFAVLGSVAGYYGRWTALVAWGSVVGSLTAWFLLYTYARLLLNLLRRP</sequence>
<dbReference type="EMBL" id="GBEZ01010856">
    <property type="protein sequence ID" value="JAC74868.1"/>
    <property type="molecule type" value="Transcribed_RNA"/>
</dbReference>
<feature type="transmembrane region" description="Helical" evidence="1">
    <location>
        <begin position="181"/>
        <end position="201"/>
    </location>
</feature>
<evidence type="ECO:0000256" key="1">
    <source>
        <dbReference type="SAM" id="Phobius"/>
    </source>
</evidence>
<dbReference type="PANTHER" id="PTHR20921">
    <property type="entry name" value="TRANSMEMBRANE PROTEIN 222"/>
    <property type="match status" value="1"/>
</dbReference>
<feature type="transmembrane region" description="Helical" evidence="1">
    <location>
        <begin position="152"/>
        <end position="175"/>
    </location>
</feature>
<keyword evidence="1" id="KW-1133">Transmembrane helix</keyword>
<keyword evidence="1 3" id="KW-0812">Transmembrane</keyword>
<accession>A0A061RSB7</accession>
<proteinExistence type="predicted"/>
<dbReference type="GO" id="GO:0005783">
    <property type="term" value="C:endoplasmic reticulum"/>
    <property type="evidence" value="ECO:0007669"/>
    <property type="project" value="TreeGrafter"/>
</dbReference>
<dbReference type="PANTHER" id="PTHR20921:SF0">
    <property type="entry name" value="TRANSMEMBRANE PROTEIN 222"/>
    <property type="match status" value="1"/>
</dbReference>
<dbReference type="GO" id="GO:0009723">
    <property type="term" value="P:response to ethylene"/>
    <property type="evidence" value="ECO:0007669"/>
    <property type="project" value="TreeGrafter"/>
</dbReference>
<evidence type="ECO:0000313" key="3">
    <source>
        <dbReference type="EMBL" id="JAC74868.1"/>
    </source>
</evidence>
<protein>
    <submittedName>
        <fullName evidence="3">Transmembrane protein 222-like</fullName>
    </submittedName>
</protein>
<dbReference type="GO" id="GO:0005794">
    <property type="term" value="C:Golgi apparatus"/>
    <property type="evidence" value="ECO:0007669"/>
    <property type="project" value="TreeGrafter"/>
</dbReference>
<dbReference type="AlphaFoldDB" id="A0A061RSB7"/>
<reference evidence="3" key="1">
    <citation type="submission" date="2014-05" db="EMBL/GenBank/DDBJ databases">
        <title>The transcriptome of the halophilic microalga Tetraselmis sp. GSL018 isolated from the Great Salt Lake, Utah.</title>
        <authorList>
            <person name="Jinkerson R.E."/>
            <person name="D'Adamo S."/>
            <person name="Posewitz M.C."/>
        </authorList>
    </citation>
    <scope>NUCLEOTIDE SEQUENCE</scope>
    <source>
        <strain evidence="3">GSL018</strain>
    </source>
</reference>
<organism evidence="3">
    <name type="scientific">Tetraselmis sp. GSL018</name>
    <dbReference type="NCBI Taxonomy" id="582737"/>
    <lineage>
        <taxon>Eukaryota</taxon>
        <taxon>Viridiplantae</taxon>
        <taxon>Chlorophyta</taxon>
        <taxon>core chlorophytes</taxon>
        <taxon>Chlorodendrophyceae</taxon>
        <taxon>Chlorodendrales</taxon>
        <taxon>Chlorodendraceae</taxon>
        <taxon>Tetraselmis</taxon>
    </lineage>
</organism>
<gene>
    <name evidence="3" type="ORF">TSPGSL018_24784</name>
    <name evidence="2" type="ORF">TSPGSL018_6173</name>
</gene>
<keyword evidence="1" id="KW-0472">Membrane</keyword>
<dbReference type="EMBL" id="GBEZ01016754">
    <property type="protein sequence ID" value="JAC69525.1"/>
    <property type="molecule type" value="Transcribed_RNA"/>
</dbReference>
<dbReference type="Pfam" id="PF05608">
    <property type="entry name" value="RTE1"/>
    <property type="match status" value="1"/>
</dbReference>
<dbReference type="GO" id="GO:0010104">
    <property type="term" value="P:regulation of ethylene-activated signaling pathway"/>
    <property type="evidence" value="ECO:0007669"/>
    <property type="project" value="TreeGrafter"/>
</dbReference>
<evidence type="ECO:0000313" key="2">
    <source>
        <dbReference type="EMBL" id="JAC69525.1"/>
    </source>
</evidence>
<dbReference type="InterPro" id="IPR008496">
    <property type="entry name" value="TMEM222/RTE1"/>
</dbReference>